<dbReference type="SUPFAM" id="SSF52833">
    <property type="entry name" value="Thioredoxin-like"/>
    <property type="match status" value="1"/>
</dbReference>
<gene>
    <name evidence="3" type="ORF">DACRYDRAFT_105944</name>
</gene>
<evidence type="ECO:0000259" key="2">
    <source>
        <dbReference type="PROSITE" id="PS50404"/>
    </source>
</evidence>
<sequence length="211" mass="23772">MSLELYYSPNSPFARKVLIVARELGLYSQLQLQLVAPNPTVRVPELHVHNPLAQVPTLVTPDHGVIFDSGVIVQYLDVLAGGGKILPPSGDLKRYEALTYDHLCNGTLGAMLLVRYESAVRTLEQHSEPWVTGQLSKAQRGIQRLSELHLPDISGPVLSLQAVDLLVVVWYLDRRFGHLNWREWEGAKVLAEWYEHAEKRQSWVEEVAPPL</sequence>
<accession>M5GF31</accession>
<dbReference type="AlphaFoldDB" id="M5GF31"/>
<keyword evidence="3" id="KW-0808">Transferase</keyword>
<dbReference type="Proteomes" id="UP000030653">
    <property type="component" value="Unassembled WGS sequence"/>
</dbReference>
<feature type="domain" description="GST N-terminal" evidence="2">
    <location>
        <begin position="1"/>
        <end position="84"/>
    </location>
</feature>
<reference evidence="3 4" key="1">
    <citation type="journal article" date="2012" name="Science">
        <title>The Paleozoic origin of enzymatic lignin decomposition reconstructed from 31 fungal genomes.</title>
        <authorList>
            <person name="Floudas D."/>
            <person name="Binder M."/>
            <person name="Riley R."/>
            <person name="Barry K."/>
            <person name="Blanchette R.A."/>
            <person name="Henrissat B."/>
            <person name="Martinez A.T."/>
            <person name="Otillar R."/>
            <person name="Spatafora J.W."/>
            <person name="Yadav J.S."/>
            <person name="Aerts A."/>
            <person name="Benoit I."/>
            <person name="Boyd A."/>
            <person name="Carlson A."/>
            <person name="Copeland A."/>
            <person name="Coutinho P.M."/>
            <person name="de Vries R.P."/>
            <person name="Ferreira P."/>
            <person name="Findley K."/>
            <person name="Foster B."/>
            <person name="Gaskell J."/>
            <person name="Glotzer D."/>
            <person name="Gorecki P."/>
            <person name="Heitman J."/>
            <person name="Hesse C."/>
            <person name="Hori C."/>
            <person name="Igarashi K."/>
            <person name="Jurgens J.A."/>
            <person name="Kallen N."/>
            <person name="Kersten P."/>
            <person name="Kohler A."/>
            <person name="Kuees U."/>
            <person name="Kumar T.K.A."/>
            <person name="Kuo A."/>
            <person name="LaButti K."/>
            <person name="Larrondo L.F."/>
            <person name="Lindquist E."/>
            <person name="Ling A."/>
            <person name="Lombard V."/>
            <person name="Lucas S."/>
            <person name="Lundell T."/>
            <person name="Martin R."/>
            <person name="McLaughlin D.J."/>
            <person name="Morgenstern I."/>
            <person name="Morin E."/>
            <person name="Murat C."/>
            <person name="Nagy L.G."/>
            <person name="Nolan M."/>
            <person name="Ohm R.A."/>
            <person name="Patyshakuliyeva A."/>
            <person name="Rokas A."/>
            <person name="Ruiz-Duenas F.J."/>
            <person name="Sabat G."/>
            <person name="Salamov A."/>
            <person name="Samejima M."/>
            <person name="Schmutz J."/>
            <person name="Slot J.C."/>
            <person name="St John F."/>
            <person name="Stenlid J."/>
            <person name="Sun H."/>
            <person name="Sun S."/>
            <person name="Syed K."/>
            <person name="Tsang A."/>
            <person name="Wiebenga A."/>
            <person name="Young D."/>
            <person name="Pisabarro A."/>
            <person name="Eastwood D.C."/>
            <person name="Martin F."/>
            <person name="Cullen D."/>
            <person name="Grigoriev I.V."/>
            <person name="Hibbett D.S."/>
        </authorList>
    </citation>
    <scope>NUCLEOTIDE SEQUENCE [LARGE SCALE GENOMIC DNA]</scope>
    <source>
        <strain evidence="3 4">DJM-731 SS1</strain>
    </source>
</reference>
<evidence type="ECO:0000313" key="3">
    <source>
        <dbReference type="EMBL" id="EJU03788.1"/>
    </source>
</evidence>
<evidence type="ECO:0000256" key="1">
    <source>
        <dbReference type="ARBA" id="ARBA00007409"/>
    </source>
</evidence>
<dbReference type="Pfam" id="PF13409">
    <property type="entry name" value="GST_N_2"/>
    <property type="match status" value="1"/>
</dbReference>
<dbReference type="GeneID" id="63683235"/>
<evidence type="ECO:0000313" key="4">
    <source>
        <dbReference type="Proteomes" id="UP000030653"/>
    </source>
</evidence>
<dbReference type="InterPro" id="IPR036282">
    <property type="entry name" value="Glutathione-S-Trfase_C_sf"/>
</dbReference>
<dbReference type="PROSITE" id="PS50404">
    <property type="entry name" value="GST_NTER"/>
    <property type="match status" value="1"/>
</dbReference>
<comment type="similarity">
    <text evidence="1">Belongs to the GST superfamily.</text>
</comment>
<dbReference type="InterPro" id="IPR036249">
    <property type="entry name" value="Thioredoxin-like_sf"/>
</dbReference>
<dbReference type="InterPro" id="IPR004045">
    <property type="entry name" value="Glutathione_S-Trfase_N"/>
</dbReference>
<organism evidence="3 4">
    <name type="scientific">Dacryopinax primogenitus (strain DJM 731)</name>
    <name type="common">Brown rot fungus</name>
    <dbReference type="NCBI Taxonomy" id="1858805"/>
    <lineage>
        <taxon>Eukaryota</taxon>
        <taxon>Fungi</taxon>
        <taxon>Dikarya</taxon>
        <taxon>Basidiomycota</taxon>
        <taxon>Agaricomycotina</taxon>
        <taxon>Dacrymycetes</taxon>
        <taxon>Dacrymycetales</taxon>
        <taxon>Dacrymycetaceae</taxon>
        <taxon>Dacryopinax</taxon>
    </lineage>
</organism>
<name>M5GF31_DACPD</name>
<dbReference type="HOGENOM" id="CLU_1299662_0_0_1"/>
<dbReference type="STRING" id="1858805.M5GF31"/>
<dbReference type="OrthoDB" id="4951845at2759"/>
<dbReference type="PANTHER" id="PTHR44051:SF8">
    <property type="entry name" value="GLUTATHIONE S-TRANSFERASE GSTA"/>
    <property type="match status" value="1"/>
</dbReference>
<dbReference type="OMA" id="SRVICRY"/>
<dbReference type="SUPFAM" id="SSF47616">
    <property type="entry name" value="GST C-terminal domain-like"/>
    <property type="match status" value="1"/>
</dbReference>
<dbReference type="GO" id="GO:0016740">
    <property type="term" value="F:transferase activity"/>
    <property type="evidence" value="ECO:0007669"/>
    <property type="project" value="UniProtKB-KW"/>
</dbReference>
<protein>
    <submittedName>
        <fullName evidence="3">Glutathione S-transferase</fullName>
    </submittedName>
</protein>
<keyword evidence="4" id="KW-1185">Reference proteome</keyword>
<dbReference type="EMBL" id="JH795859">
    <property type="protein sequence ID" value="EJU03788.1"/>
    <property type="molecule type" value="Genomic_DNA"/>
</dbReference>
<dbReference type="PANTHER" id="PTHR44051">
    <property type="entry name" value="GLUTATHIONE S-TRANSFERASE-RELATED"/>
    <property type="match status" value="1"/>
</dbReference>
<dbReference type="RefSeq" id="XP_040630682.1">
    <property type="nucleotide sequence ID" value="XM_040768173.1"/>
</dbReference>
<dbReference type="Gene3D" id="1.20.1050.10">
    <property type="match status" value="1"/>
</dbReference>
<proteinExistence type="inferred from homology"/>
<dbReference type="Gene3D" id="3.40.30.10">
    <property type="entry name" value="Glutaredoxin"/>
    <property type="match status" value="1"/>
</dbReference>